<feature type="region of interest" description="Disordered" evidence="1">
    <location>
        <begin position="227"/>
        <end position="264"/>
    </location>
</feature>
<dbReference type="InterPro" id="IPR005628">
    <property type="entry name" value="GspK"/>
</dbReference>
<dbReference type="GO" id="GO:0009306">
    <property type="term" value="P:protein secretion"/>
    <property type="evidence" value="ECO:0007669"/>
    <property type="project" value="InterPro"/>
</dbReference>
<dbReference type="GO" id="GO:0016020">
    <property type="term" value="C:membrane"/>
    <property type="evidence" value="ECO:0007669"/>
    <property type="project" value="InterPro"/>
</dbReference>
<reference evidence="2" key="1">
    <citation type="submission" date="2019-01" db="EMBL/GenBank/DDBJ databases">
        <authorList>
            <consortium name="Genoscope - CEA"/>
            <person name="William W."/>
        </authorList>
    </citation>
    <scope>NUCLEOTIDE SEQUENCE</scope>
    <source>
        <strain evidence="2">CR-1</strain>
    </source>
</reference>
<evidence type="ECO:0000313" key="2">
    <source>
        <dbReference type="EMBL" id="VEN72558.1"/>
    </source>
</evidence>
<evidence type="ECO:0008006" key="3">
    <source>
        <dbReference type="Google" id="ProtNLM"/>
    </source>
</evidence>
<dbReference type="EMBL" id="CAACVI010000001">
    <property type="protein sequence ID" value="VEN72558.1"/>
    <property type="molecule type" value="Genomic_DNA"/>
</dbReference>
<evidence type="ECO:0000256" key="1">
    <source>
        <dbReference type="SAM" id="MobiDB-lite"/>
    </source>
</evidence>
<accession>A0A484HFW0</accession>
<dbReference type="PANTHER" id="PTHR38831">
    <property type="entry name" value="TYPE II SECRETION SYSTEM PROTEIN K"/>
    <property type="match status" value="1"/>
</dbReference>
<name>A0A484HFW0_9BACT</name>
<feature type="compositionally biased region" description="Basic and acidic residues" evidence="1">
    <location>
        <begin position="231"/>
        <end position="245"/>
    </location>
</feature>
<dbReference type="Gene3D" id="1.10.40.60">
    <property type="entry name" value="EpsJ-like"/>
    <property type="match status" value="1"/>
</dbReference>
<dbReference type="SUPFAM" id="SSF158544">
    <property type="entry name" value="GspK insert domain-like"/>
    <property type="match status" value="1"/>
</dbReference>
<protein>
    <recommendedName>
        <fullName evidence="3">Type II secretion system protein K</fullName>
    </recommendedName>
</protein>
<dbReference type="InterPro" id="IPR038072">
    <property type="entry name" value="GspK_central_sf"/>
</dbReference>
<proteinExistence type="predicted"/>
<dbReference type="Gene3D" id="3.30.1300.30">
    <property type="entry name" value="GSPII I/J protein-like"/>
    <property type="match status" value="1"/>
</dbReference>
<dbReference type="AlphaFoldDB" id="A0A484HFW0"/>
<feature type="region of interest" description="Disordered" evidence="1">
    <location>
        <begin position="327"/>
        <end position="350"/>
    </location>
</feature>
<dbReference type="PANTHER" id="PTHR38831:SF2">
    <property type="entry name" value="TYPE II SECRETION SYSTEM PROTEIN K"/>
    <property type="match status" value="1"/>
</dbReference>
<gene>
    <name evidence="2" type="ORF">EPICR_10057</name>
</gene>
<organism evidence="2">
    <name type="scientific">uncultured Desulfobacteraceae bacterium</name>
    <dbReference type="NCBI Taxonomy" id="218296"/>
    <lineage>
        <taxon>Bacteria</taxon>
        <taxon>Pseudomonadati</taxon>
        <taxon>Thermodesulfobacteriota</taxon>
        <taxon>Desulfobacteria</taxon>
        <taxon>Desulfobacterales</taxon>
        <taxon>Desulfobacteraceae</taxon>
        <taxon>environmental samples</taxon>
    </lineage>
</organism>
<sequence length="422" mass="46952">MTGNNRGIAMILTLSVISVLLILALALSQRAGRMAETVIWNRDSAILSNMAESGAHIAMALLIEDGMEGDTDTRCDIWADETRVEAILQTLPFQKGELAVRIFDESARIQANALVNFPKGRSPSQVQMNIWKRFLSSQIDYRESSLDSFEKSDDFKKKDAILTFAHSMIDWLDSGDDDAVSGTAISAYGAESEFYRDLDPPYECRNGPFAFDEELTKVRGYDFFSVPPPERNPRKITGEKGEKDTTNGPDENAFGDPDEAEDEWGFDENAHIPDYVTIRGATPAGRSKFKYDGKININTARLPVLLAMFLPENREFAQWIHSAREKAEENCQTRPPGGETGEEGVSGAPDVDIRERDWHHSGPGWESLSAAEKKLIKTSSDLFRVESVATLRGRTLTAEAIVKREGGKKKKTSCKILNLSFK</sequence>